<keyword evidence="3 5" id="KW-0067">ATP-binding</keyword>
<dbReference type="InterPro" id="IPR027417">
    <property type="entry name" value="P-loop_NTPase"/>
</dbReference>
<dbReference type="InterPro" id="IPR051120">
    <property type="entry name" value="ABC_AA/LPS_Transport"/>
</dbReference>
<evidence type="ECO:0000259" key="4">
    <source>
        <dbReference type="PROSITE" id="PS50893"/>
    </source>
</evidence>
<organism evidence="5 6">
    <name type="scientific">Parathalassolituus penaei</name>
    <dbReference type="NCBI Taxonomy" id="2997323"/>
    <lineage>
        <taxon>Bacteria</taxon>
        <taxon>Pseudomonadati</taxon>
        <taxon>Pseudomonadota</taxon>
        <taxon>Gammaproteobacteria</taxon>
        <taxon>Oceanospirillales</taxon>
        <taxon>Oceanospirillaceae</taxon>
        <taxon>Parathalassolituus</taxon>
    </lineage>
</organism>
<evidence type="ECO:0000313" key="6">
    <source>
        <dbReference type="Proteomes" id="UP001150830"/>
    </source>
</evidence>
<dbReference type="RefSeq" id="WP_283174386.1">
    <property type="nucleotide sequence ID" value="NZ_JAPNOA010000039.1"/>
</dbReference>
<keyword evidence="1" id="KW-0813">Transport</keyword>
<dbReference type="Pfam" id="PF00005">
    <property type="entry name" value="ABC_tran"/>
    <property type="match status" value="1"/>
</dbReference>
<dbReference type="Gene3D" id="3.40.50.300">
    <property type="entry name" value="P-loop containing nucleotide triphosphate hydrolases"/>
    <property type="match status" value="1"/>
</dbReference>
<accession>A0A9X3EG84</accession>
<dbReference type="PANTHER" id="PTHR45772">
    <property type="entry name" value="CONSERVED COMPONENT OF ABC TRANSPORTER FOR NATURAL AMINO ACIDS-RELATED"/>
    <property type="match status" value="1"/>
</dbReference>
<dbReference type="SMART" id="SM00382">
    <property type="entry name" value="AAA"/>
    <property type="match status" value="1"/>
</dbReference>
<dbReference type="InterPro" id="IPR032823">
    <property type="entry name" value="BCA_ABC_TP_C"/>
</dbReference>
<dbReference type="AlphaFoldDB" id="A0A9X3EG84"/>
<protein>
    <submittedName>
        <fullName evidence="5">ABC transporter ATP-binding protein</fullName>
    </submittedName>
</protein>
<dbReference type="CDD" id="cd03219">
    <property type="entry name" value="ABC_Mj1267_LivG_branched"/>
    <property type="match status" value="1"/>
</dbReference>
<dbReference type="InterPro" id="IPR003593">
    <property type="entry name" value="AAA+_ATPase"/>
</dbReference>
<reference evidence="5" key="1">
    <citation type="submission" date="2022-11" db="EMBL/GenBank/DDBJ databases">
        <title>Parathalassolutuus dongxingensis gen. nov., sp. nov., a novel member of family Oceanospirillaceae isolated from a coastal shrimp pond in Guangxi, China.</title>
        <authorList>
            <person name="Chen H."/>
        </authorList>
    </citation>
    <scope>NUCLEOTIDE SEQUENCE</scope>
    <source>
        <strain evidence="5">G-43</strain>
    </source>
</reference>
<dbReference type="PANTHER" id="PTHR45772:SF3">
    <property type="entry name" value="ABC TRANSPORTER ATP-BINDING PROTEIN"/>
    <property type="match status" value="1"/>
</dbReference>
<dbReference type="Pfam" id="PF12399">
    <property type="entry name" value="BCA_ABC_TP_C"/>
    <property type="match status" value="1"/>
</dbReference>
<keyword evidence="6" id="KW-1185">Reference proteome</keyword>
<proteinExistence type="predicted"/>
<dbReference type="EMBL" id="JAPNOA010000039">
    <property type="protein sequence ID" value="MCY0966175.1"/>
    <property type="molecule type" value="Genomic_DNA"/>
</dbReference>
<dbReference type="GO" id="GO:0005886">
    <property type="term" value="C:plasma membrane"/>
    <property type="evidence" value="ECO:0007669"/>
    <property type="project" value="TreeGrafter"/>
</dbReference>
<dbReference type="GO" id="GO:0016887">
    <property type="term" value="F:ATP hydrolysis activity"/>
    <property type="evidence" value="ECO:0007669"/>
    <property type="project" value="InterPro"/>
</dbReference>
<evidence type="ECO:0000313" key="5">
    <source>
        <dbReference type="EMBL" id="MCY0966175.1"/>
    </source>
</evidence>
<dbReference type="InterPro" id="IPR003439">
    <property type="entry name" value="ABC_transporter-like_ATP-bd"/>
</dbReference>
<name>A0A9X3EG84_9GAMM</name>
<dbReference type="Proteomes" id="UP001150830">
    <property type="component" value="Unassembled WGS sequence"/>
</dbReference>
<dbReference type="PROSITE" id="PS50893">
    <property type="entry name" value="ABC_TRANSPORTER_2"/>
    <property type="match status" value="1"/>
</dbReference>
<evidence type="ECO:0000256" key="3">
    <source>
        <dbReference type="ARBA" id="ARBA00022840"/>
    </source>
</evidence>
<gene>
    <name evidence="5" type="ORF">OUO13_13355</name>
</gene>
<dbReference type="SUPFAM" id="SSF52540">
    <property type="entry name" value="P-loop containing nucleoside triphosphate hydrolases"/>
    <property type="match status" value="1"/>
</dbReference>
<evidence type="ECO:0000256" key="1">
    <source>
        <dbReference type="ARBA" id="ARBA00022448"/>
    </source>
</evidence>
<sequence>MSHDIVLETEALCKYWGGIKALDNMNLAFRANSLHGIVGPNGAGKSTLLNLLCGTYEPTSGRILHNGEAIDSIKPYEFARRGIGRGFQKTNIYPSATCLENCCIAAQRRIGGNFNIFRWRHNDQLLKEIADEALQRVGLGSRRDTVAAKISYGEQRQLEIAMVLATAPSVLLLDEPMAGMGHEESQLIIDLLKNLKSDYCIVLVEHDMDAVFELSDQLTVMVNGQHLVTGTVDEVRDDVRVKEAYLGQGDEVF</sequence>
<evidence type="ECO:0000256" key="2">
    <source>
        <dbReference type="ARBA" id="ARBA00022741"/>
    </source>
</evidence>
<comment type="caution">
    <text evidence="5">The sequence shown here is derived from an EMBL/GenBank/DDBJ whole genome shotgun (WGS) entry which is preliminary data.</text>
</comment>
<dbReference type="GO" id="GO:0005524">
    <property type="term" value="F:ATP binding"/>
    <property type="evidence" value="ECO:0007669"/>
    <property type="project" value="UniProtKB-KW"/>
</dbReference>
<keyword evidence="2" id="KW-0547">Nucleotide-binding</keyword>
<feature type="domain" description="ABC transporter" evidence="4">
    <location>
        <begin position="7"/>
        <end position="248"/>
    </location>
</feature>